<protein>
    <submittedName>
        <fullName evidence="2">Uncharacterized protein</fullName>
    </submittedName>
</protein>
<organism evidence="2 3">
    <name type="scientific">Sheeppox virus</name>
    <name type="common">SPPV</name>
    <dbReference type="NCBI Taxonomy" id="10266"/>
    <lineage>
        <taxon>Viruses</taxon>
        <taxon>Varidnaviria</taxon>
        <taxon>Bamfordvirae</taxon>
        <taxon>Nucleocytoviricota</taxon>
        <taxon>Pokkesviricetes</taxon>
        <taxon>Chitovirales</taxon>
        <taxon>Poxviridae</taxon>
        <taxon>Chordopoxvirinae</taxon>
        <taxon>Capripoxvirus</taxon>
        <taxon>Capripoxvirus sheeppox</taxon>
    </lineage>
</organism>
<dbReference type="EMBL" id="MN072626">
    <property type="protein sequence ID" value="QEJ79750.1"/>
    <property type="molecule type" value="Genomic_DNA"/>
</dbReference>
<dbReference type="Proteomes" id="UP000323980">
    <property type="component" value="Segment"/>
</dbReference>
<evidence type="ECO:0000313" key="1">
    <source>
        <dbReference type="EMBL" id="QEJ79605.1"/>
    </source>
</evidence>
<dbReference type="EMBL" id="MN072626">
    <property type="protein sequence ID" value="QEJ79605.1"/>
    <property type="molecule type" value="Genomic_DNA"/>
</dbReference>
<sequence>MITSSTKNLFFFVNINSLDKRKSFSFLSYVKILERKKRFVFKFLVNNRKKSSVVSRWFVSTIRHH</sequence>
<organismHost>
    <name type="scientific">Ovis aries</name>
    <name type="common">Sheep</name>
    <dbReference type="NCBI Taxonomy" id="9940"/>
</organismHost>
<name>A0A5C0PVB6_SHEV</name>
<evidence type="ECO:0000313" key="3">
    <source>
        <dbReference type="Proteomes" id="UP000323980"/>
    </source>
</evidence>
<gene>
    <name evidence="1" type="ORF">SPX-AbuGharib_004</name>
    <name evidence="2" type="ORF">SPX-AbuGharib_153</name>
</gene>
<proteinExistence type="predicted"/>
<evidence type="ECO:0000313" key="2">
    <source>
        <dbReference type="EMBL" id="QEJ79750.1"/>
    </source>
</evidence>
<accession>A0A5C0PVB6</accession>
<reference evidence="2 3" key="1">
    <citation type="journal article" date="2019" name="Transbound. Emerg. Dis.">
        <title>Extended sequencing of vaccine and wild-type capripoxvirus isolates provides insights into genes modulating virulence and host range.</title>
        <authorList>
            <person name="Biswas S."/>
            <person name="Noyce R.S."/>
            <person name="Babiuk L.A."/>
            <person name="Lung O."/>
            <person name="Bulach D.M."/>
            <person name="Bowden T.R."/>
            <person name="Boyle D.B."/>
            <person name="Babiuk S."/>
            <person name="Evans D.H."/>
        </authorList>
    </citation>
    <scope>NUCLEOTIDE SEQUENCE [LARGE SCALE GENOMIC DNA]</scope>
    <source>
        <strain evidence="2">Abu Gharib</strain>
    </source>
</reference>